<keyword evidence="2" id="KW-1185">Reference proteome</keyword>
<dbReference type="EMBL" id="SJPX01000004">
    <property type="protein sequence ID" value="TWU49544.1"/>
    <property type="molecule type" value="Genomic_DNA"/>
</dbReference>
<dbReference type="AlphaFoldDB" id="A0A5C6EMG9"/>
<dbReference type="Proteomes" id="UP000317977">
    <property type="component" value="Unassembled WGS sequence"/>
</dbReference>
<evidence type="ECO:0000313" key="2">
    <source>
        <dbReference type="Proteomes" id="UP000317977"/>
    </source>
</evidence>
<accession>A0A5C6EMG9</accession>
<name>A0A5C6EMG9_9BACT</name>
<comment type="caution">
    <text evidence="1">The sequence shown here is derived from an EMBL/GenBank/DDBJ whole genome shotgun (WGS) entry which is preliminary data.</text>
</comment>
<protein>
    <submittedName>
        <fullName evidence="1">Uncharacterized protein</fullName>
    </submittedName>
</protein>
<reference evidence="1 2" key="1">
    <citation type="submission" date="2019-02" db="EMBL/GenBank/DDBJ databases">
        <title>Deep-cultivation of Planctomycetes and their phenomic and genomic characterization uncovers novel biology.</title>
        <authorList>
            <person name="Wiegand S."/>
            <person name="Jogler M."/>
            <person name="Boedeker C."/>
            <person name="Pinto D."/>
            <person name="Vollmers J."/>
            <person name="Rivas-Marin E."/>
            <person name="Kohn T."/>
            <person name="Peeters S.H."/>
            <person name="Heuer A."/>
            <person name="Rast P."/>
            <person name="Oberbeckmann S."/>
            <person name="Bunk B."/>
            <person name="Jeske O."/>
            <person name="Meyerdierks A."/>
            <person name="Storesund J.E."/>
            <person name="Kallscheuer N."/>
            <person name="Luecker S."/>
            <person name="Lage O.M."/>
            <person name="Pohl T."/>
            <person name="Merkel B.J."/>
            <person name="Hornburger P."/>
            <person name="Mueller R.-W."/>
            <person name="Bruemmer F."/>
            <person name="Labrenz M."/>
            <person name="Spormann A.M."/>
            <person name="Op Den Camp H."/>
            <person name="Overmann J."/>
            <person name="Amann R."/>
            <person name="Jetten M.S.M."/>
            <person name="Mascher T."/>
            <person name="Medema M.H."/>
            <person name="Devos D.P."/>
            <person name="Kaster A.-K."/>
            <person name="Ovreas L."/>
            <person name="Rohde M."/>
            <person name="Galperin M.Y."/>
            <person name="Jogler C."/>
        </authorList>
    </citation>
    <scope>NUCLEOTIDE SEQUENCE [LARGE SCALE GENOMIC DNA]</scope>
    <source>
        <strain evidence="1 2">Poly59</strain>
    </source>
</reference>
<evidence type="ECO:0000313" key="1">
    <source>
        <dbReference type="EMBL" id="TWU49544.1"/>
    </source>
</evidence>
<sequence length="47" mass="5479">MRRFGYKADTLAFKGVRLRTRLLADFYHEPRKSHLRVESLSGLGETV</sequence>
<proteinExistence type="predicted"/>
<gene>
    <name evidence="1" type="ORF">Poly59_41610</name>
</gene>
<organism evidence="1 2">
    <name type="scientific">Rubripirellula reticaptiva</name>
    <dbReference type="NCBI Taxonomy" id="2528013"/>
    <lineage>
        <taxon>Bacteria</taxon>
        <taxon>Pseudomonadati</taxon>
        <taxon>Planctomycetota</taxon>
        <taxon>Planctomycetia</taxon>
        <taxon>Pirellulales</taxon>
        <taxon>Pirellulaceae</taxon>
        <taxon>Rubripirellula</taxon>
    </lineage>
</organism>